<dbReference type="GO" id="GO:0016829">
    <property type="term" value="F:lyase activity"/>
    <property type="evidence" value="ECO:0007669"/>
    <property type="project" value="UniProtKB-KW"/>
</dbReference>
<keyword evidence="7" id="KW-0456">Lyase</keyword>
<evidence type="ECO:0000256" key="6">
    <source>
        <dbReference type="ARBA" id="ARBA00023125"/>
    </source>
</evidence>
<dbReference type="OrthoDB" id="9782620at2"/>
<keyword evidence="10" id="KW-1185">Reference proteome</keyword>
<evidence type="ECO:0000256" key="7">
    <source>
        <dbReference type="ARBA" id="ARBA00023239"/>
    </source>
</evidence>
<evidence type="ECO:0000256" key="3">
    <source>
        <dbReference type="ARBA" id="ARBA00022763"/>
    </source>
</evidence>
<protein>
    <recommendedName>
        <fullName evidence="8">Abasic site processing protein</fullName>
        <ecNumber evidence="8">3.4.-.-</ecNumber>
    </recommendedName>
</protein>
<accession>A0A1W6D1B2</accession>
<keyword evidence="5" id="KW-0190">Covalent protein-DNA linkage</keyword>
<dbReference type="Proteomes" id="UP000193017">
    <property type="component" value="Chromosome"/>
</dbReference>
<dbReference type="PANTHER" id="PTHR13604:SF0">
    <property type="entry name" value="ABASIC SITE PROCESSING PROTEIN HMCES"/>
    <property type="match status" value="1"/>
</dbReference>
<dbReference type="GO" id="GO:0006508">
    <property type="term" value="P:proteolysis"/>
    <property type="evidence" value="ECO:0007669"/>
    <property type="project" value="UniProtKB-KW"/>
</dbReference>
<proteinExistence type="inferred from homology"/>
<evidence type="ECO:0000313" key="10">
    <source>
        <dbReference type="Proteomes" id="UP000193017"/>
    </source>
</evidence>
<dbReference type="EMBL" id="CP020612">
    <property type="protein sequence ID" value="ARJ70876.1"/>
    <property type="molecule type" value="Genomic_DNA"/>
</dbReference>
<sequence length="206" mass="23081">MCNLYSNKLPRDFMATVFQAADRLGNYPAAEEVYPDREAVIVRNGAEGRELVRARWGLPSPPAVLKTARDPGVTNVRNTASPHWRRWLGPEHRCLVPLSAFSEPGRDEQGKHVPVWFALTGGQPAAFAGIEVRGWRSVRKVRDGETTDDLFAFLTTQANAEVAEIHPKAMPVILTEPEHWNTWLRAPWAEAQALCRPLPDGSLRRL</sequence>
<dbReference type="Pfam" id="PF02586">
    <property type="entry name" value="SRAP"/>
    <property type="match status" value="1"/>
</dbReference>
<evidence type="ECO:0000256" key="8">
    <source>
        <dbReference type="RuleBase" id="RU364100"/>
    </source>
</evidence>
<keyword evidence="2 8" id="KW-0645">Protease</keyword>
<name>A0A1W6D1B2_9RHOB</name>
<evidence type="ECO:0000256" key="5">
    <source>
        <dbReference type="ARBA" id="ARBA00023124"/>
    </source>
</evidence>
<comment type="similarity">
    <text evidence="1 8">Belongs to the SOS response-associated peptidase family.</text>
</comment>
<dbReference type="SUPFAM" id="SSF143081">
    <property type="entry name" value="BB1717-like"/>
    <property type="match status" value="1"/>
</dbReference>
<dbReference type="Gene3D" id="3.90.1680.20">
    <property type="match status" value="2"/>
</dbReference>
<dbReference type="GO" id="GO:0008233">
    <property type="term" value="F:peptidase activity"/>
    <property type="evidence" value="ECO:0007669"/>
    <property type="project" value="UniProtKB-KW"/>
</dbReference>
<evidence type="ECO:0000256" key="4">
    <source>
        <dbReference type="ARBA" id="ARBA00022801"/>
    </source>
</evidence>
<dbReference type="KEGG" id="pcon:B0A89_11060"/>
<dbReference type="EC" id="3.4.-.-" evidence="8"/>
<reference evidence="9 10" key="1">
    <citation type="submission" date="2017-03" db="EMBL/GenBank/DDBJ databases">
        <title>Genome sequence of Paracoccus contaminans isolated from a water microcosm.</title>
        <authorList>
            <person name="Aurass P."/>
            <person name="Karste S."/>
            <person name="Trost E."/>
            <person name="Glaeser S.P."/>
            <person name="Kaempfer P."/>
            <person name="Flieger A."/>
        </authorList>
    </citation>
    <scope>NUCLEOTIDE SEQUENCE [LARGE SCALE GENOMIC DNA]</scope>
    <source>
        <strain evidence="10">RKI 16-01929T\LMG 29738T\CCM 8701T\CIP 111112T</strain>
    </source>
</reference>
<dbReference type="STRING" id="1945662.B0A89_11060"/>
<dbReference type="GO" id="GO:0003697">
    <property type="term" value="F:single-stranded DNA binding"/>
    <property type="evidence" value="ECO:0007669"/>
    <property type="project" value="InterPro"/>
</dbReference>
<evidence type="ECO:0000313" key="9">
    <source>
        <dbReference type="EMBL" id="ARJ70876.1"/>
    </source>
</evidence>
<dbReference type="GO" id="GO:0106300">
    <property type="term" value="P:protein-DNA covalent cross-linking repair"/>
    <property type="evidence" value="ECO:0007669"/>
    <property type="project" value="InterPro"/>
</dbReference>
<organism evidence="9 10">
    <name type="scientific">Paracoccus contaminans</name>
    <dbReference type="NCBI Taxonomy" id="1945662"/>
    <lineage>
        <taxon>Bacteria</taxon>
        <taxon>Pseudomonadati</taxon>
        <taxon>Pseudomonadota</taxon>
        <taxon>Alphaproteobacteria</taxon>
        <taxon>Rhodobacterales</taxon>
        <taxon>Paracoccaceae</taxon>
        <taxon>Paracoccus</taxon>
    </lineage>
</organism>
<dbReference type="InterPro" id="IPR036590">
    <property type="entry name" value="SRAP-like"/>
</dbReference>
<evidence type="ECO:0000256" key="2">
    <source>
        <dbReference type="ARBA" id="ARBA00022670"/>
    </source>
</evidence>
<keyword evidence="3" id="KW-0227">DNA damage</keyword>
<gene>
    <name evidence="9" type="ORF">B0A89_11060</name>
</gene>
<keyword evidence="4 8" id="KW-0378">Hydrolase</keyword>
<keyword evidence="6" id="KW-0238">DNA-binding</keyword>
<dbReference type="PANTHER" id="PTHR13604">
    <property type="entry name" value="DC12-RELATED"/>
    <property type="match status" value="1"/>
</dbReference>
<evidence type="ECO:0000256" key="1">
    <source>
        <dbReference type="ARBA" id="ARBA00008136"/>
    </source>
</evidence>
<dbReference type="InterPro" id="IPR003738">
    <property type="entry name" value="SRAP"/>
</dbReference>
<dbReference type="AlphaFoldDB" id="A0A1W6D1B2"/>